<comment type="function">
    <text evidence="5">An accessory protein needed during the final step in the assembly of 30S ribosomal subunit, possibly for assembly of the head region. Essential for efficient processing of 16S rRNA. May be needed both before and after RbfA during the maturation of 16S rRNA. It has affinity for free ribosomal 30S subunits but not for 70S ribosomes.</text>
</comment>
<feature type="domain" description="RimM N-terminal" evidence="6">
    <location>
        <begin position="6"/>
        <end position="83"/>
    </location>
</feature>
<reference evidence="8 9" key="1">
    <citation type="submission" date="2012-01" db="EMBL/GenBank/DDBJ databases">
        <title>Complete sequence of chromosome of Clostridium pasteurianum BC1.</title>
        <authorList>
            <consortium name="US DOE Joint Genome Institute"/>
            <person name="Lucas S."/>
            <person name="Han J."/>
            <person name="Lapidus A."/>
            <person name="Cheng J.-F."/>
            <person name="Goodwin L."/>
            <person name="Pitluck S."/>
            <person name="Peters L."/>
            <person name="Mikhailova N."/>
            <person name="Teshima H."/>
            <person name="Detter J.C."/>
            <person name="Han C."/>
            <person name="Tapia R."/>
            <person name="Land M."/>
            <person name="Hauser L."/>
            <person name="Kyrpides N."/>
            <person name="Ivanova N."/>
            <person name="Pagani I."/>
            <person name="Dunn J."/>
            <person name="Taghavi S."/>
            <person name="Francis A."/>
            <person name="van der Lelie D."/>
            <person name="Woyke T."/>
        </authorList>
    </citation>
    <scope>NUCLEOTIDE SEQUENCE [LARGE SCALE GENOMIC DNA]</scope>
    <source>
        <strain evidence="8 9">BC1</strain>
    </source>
</reference>
<evidence type="ECO:0000256" key="4">
    <source>
        <dbReference type="ARBA" id="ARBA00023186"/>
    </source>
</evidence>
<gene>
    <name evidence="5" type="primary">rimM</name>
    <name evidence="8" type="ORF">Clopa_2483</name>
</gene>
<dbReference type="RefSeq" id="WP_015615647.1">
    <property type="nucleotide sequence ID" value="NC_021182.1"/>
</dbReference>
<dbReference type="HOGENOM" id="CLU_077636_3_2_9"/>
<dbReference type="STRING" id="86416.Clopa_2483"/>
<dbReference type="GO" id="GO:0006364">
    <property type="term" value="P:rRNA processing"/>
    <property type="evidence" value="ECO:0007669"/>
    <property type="project" value="UniProtKB-UniRule"/>
</dbReference>
<keyword evidence="1 5" id="KW-0963">Cytoplasm</keyword>
<evidence type="ECO:0000259" key="7">
    <source>
        <dbReference type="Pfam" id="PF24986"/>
    </source>
</evidence>
<keyword evidence="3 5" id="KW-0698">rRNA processing</keyword>
<dbReference type="AlphaFoldDB" id="R4K6M1"/>
<comment type="subunit">
    <text evidence="5">Binds ribosomal protein uS19.</text>
</comment>
<dbReference type="SUPFAM" id="SSF50346">
    <property type="entry name" value="PRC-barrel domain"/>
    <property type="match status" value="1"/>
</dbReference>
<evidence type="ECO:0000256" key="3">
    <source>
        <dbReference type="ARBA" id="ARBA00022552"/>
    </source>
</evidence>
<dbReference type="Pfam" id="PF01782">
    <property type="entry name" value="RimM"/>
    <property type="match status" value="1"/>
</dbReference>
<dbReference type="InterPro" id="IPR011033">
    <property type="entry name" value="PRC_barrel-like_sf"/>
</dbReference>
<evidence type="ECO:0000313" key="8">
    <source>
        <dbReference type="EMBL" id="AGK97346.1"/>
    </source>
</evidence>
<keyword evidence="4 5" id="KW-0143">Chaperone</keyword>
<dbReference type="NCBIfam" id="TIGR02273">
    <property type="entry name" value="16S_RimM"/>
    <property type="match status" value="1"/>
</dbReference>
<dbReference type="PATRIC" id="fig|86416.3.peg.2465"/>
<protein>
    <recommendedName>
        <fullName evidence="5">Ribosome maturation factor RimM</fullName>
    </recommendedName>
</protein>
<dbReference type="OrthoDB" id="9810331at2"/>
<evidence type="ECO:0000256" key="1">
    <source>
        <dbReference type="ARBA" id="ARBA00022490"/>
    </source>
</evidence>
<dbReference type="Pfam" id="PF24986">
    <property type="entry name" value="PRC_RimM"/>
    <property type="match status" value="1"/>
</dbReference>
<comment type="similarity">
    <text evidence="5">Belongs to the RimM family.</text>
</comment>
<dbReference type="HAMAP" id="MF_00014">
    <property type="entry name" value="Ribosome_mat_RimM"/>
    <property type="match status" value="1"/>
</dbReference>
<keyword evidence="9" id="KW-1185">Reference proteome</keyword>
<comment type="domain">
    <text evidence="5">The PRC barrel domain binds ribosomal protein uS19.</text>
</comment>
<name>R4K6M1_CLOPA</name>
<dbReference type="InterPro" id="IPR002676">
    <property type="entry name" value="RimM_N"/>
</dbReference>
<sequence length="163" mass="18696">MKEFLTVGQIINTHGVKGEIKVYPLTDDTKRFRKLKKVYIDDIEQNVLWCKIQPDKIIMKIEGIESPEIAIKYKNKYLKVPREEAVTLEKGRYFVADIIGSQVVDEDNNNIGTVFDVIFTGSNDVYWVRGNGEDVMVPALKSIVTKMDMDNNLIVIKPVKTWS</sequence>
<dbReference type="EMBL" id="CP003261">
    <property type="protein sequence ID" value="AGK97346.1"/>
    <property type="molecule type" value="Genomic_DNA"/>
</dbReference>
<dbReference type="InterPro" id="IPR009000">
    <property type="entry name" value="Transl_B-barrel_sf"/>
</dbReference>
<dbReference type="KEGG" id="cpas:Clopa_2483"/>
<dbReference type="eggNOG" id="COG0806">
    <property type="taxonomic scope" value="Bacteria"/>
</dbReference>
<evidence type="ECO:0000313" key="9">
    <source>
        <dbReference type="Proteomes" id="UP000013523"/>
    </source>
</evidence>
<dbReference type="InterPro" id="IPR036976">
    <property type="entry name" value="RimM_N_sf"/>
</dbReference>
<dbReference type="GO" id="GO:0005737">
    <property type="term" value="C:cytoplasm"/>
    <property type="evidence" value="ECO:0007669"/>
    <property type="project" value="UniProtKB-SubCell"/>
</dbReference>
<dbReference type="GO" id="GO:0042274">
    <property type="term" value="P:ribosomal small subunit biogenesis"/>
    <property type="evidence" value="ECO:0007669"/>
    <property type="project" value="UniProtKB-UniRule"/>
</dbReference>
<evidence type="ECO:0000256" key="5">
    <source>
        <dbReference type="HAMAP-Rule" id="MF_00014"/>
    </source>
</evidence>
<feature type="domain" description="Ribosome maturation factor RimM PRC barrel" evidence="7">
    <location>
        <begin position="96"/>
        <end position="158"/>
    </location>
</feature>
<dbReference type="Proteomes" id="UP000013523">
    <property type="component" value="Chromosome"/>
</dbReference>
<evidence type="ECO:0000259" key="6">
    <source>
        <dbReference type="Pfam" id="PF01782"/>
    </source>
</evidence>
<comment type="subcellular location">
    <subcellularLocation>
        <location evidence="5">Cytoplasm</location>
    </subcellularLocation>
</comment>
<dbReference type="GO" id="GO:0005840">
    <property type="term" value="C:ribosome"/>
    <property type="evidence" value="ECO:0007669"/>
    <property type="project" value="InterPro"/>
</dbReference>
<dbReference type="InterPro" id="IPR056792">
    <property type="entry name" value="PRC_RimM"/>
</dbReference>
<accession>R4K6M1</accession>
<evidence type="ECO:0000256" key="2">
    <source>
        <dbReference type="ARBA" id="ARBA00022517"/>
    </source>
</evidence>
<proteinExistence type="inferred from homology"/>
<dbReference type="PANTHER" id="PTHR33692">
    <property type="entry name" value="RIBOSOME MATURATION FACTOR RIMM"/>
    <property type="match status" value="1"/>
</dbReference>
<keyword evidence="2 5" id="KW-0690">Ribosome biogenesis</keyword>
<dbReference type="Gene3D" id="2.40.30.60">
    <property type="entry name" value="RimM"/>
    <property type="match status" value="1"/>
</dbReference>
<dbReference type="GO" id="GO:0043022">
    <property type="term" value="F:ribosome binding"/>
    <property type="evidence" value="ECO:0007669"/>
    <property type="project" value="InterPro"/>
</dbReference>
<dbReference type="InterPro" id="IPR011961">
    <property type="entry name" value="RimM"/>
</dbReference>
<dbReference type="PANTHER" id="PTHR33692:SF1">
    <property type="entry name" value="RIBOSOME MATURATION FACTOR RIMM"/>
    <property type="match status" value="1"/>
</dbReference>
<dbReference type="SUPFAM" id="SSF50447">
    <property type="entry name" value="Translation proteins"/>
    <property type="match status" value="1"/>
</dbReference>
<organism evidence="8 9">
    <name type="scientific">Clostridium pasteurianum BC1</name>
    <dbReference type="NCBI Taxonomy" id="86416"/>
    <lineage>
        <taxon>Bacteria</taxon>
        <taxon>Bacillati</taxon>
        <taxon>Bacillota</taxon>
        <taxon>Clostridia</taxon>
        <taxon>Eubacteriales</taxon>
        <taxon>Clostridiaceae</taxon>
        <taxon>Clostridium</taxon>
    </lineage>
</organism>
<dbReference type="Gene3D" id="2.30.30.240">
    <property type="entry name" value="PRC-barrel domain"/>
    <property type="match status" value="1"/>
</dbReference>